<gene>
    <name evidence="3" type="ORF">B841_04810</name>
</gene>
<evidence type="ECO:0000259" key="2">
    <source>
        <dbReference type="SMART" id="SM00327"/>
    </source>
</evidence>
<dbReference type="SUPFAM" id="SSF53300">
    <property type="entry name" value="vWA-like"/>
    <property type="match status" value="1"/>
</dbReference>
<feature type="region of interest" description="Disordered" evidence="1">
    <location>
        <begin position="402"/>
        <end position="433"/>
    </location>
</feature>
<accession>S5STR5</accession>
<proteinExistence type="predicted"/>
<dbReference type="EMBL" id="CP003924">
    <property type="protein sequence ID" value="AGS34437.1"/>
    <property type="molecule type" value="Genomic_DNA"/>
</dbReference>
<dbReference type="Gene3D" id="3.40.50.410">
    <property type="entry name" value="von Willebrand factor, type A domain"/>
    <property type="match status" value="1"/>
</dbReference>
<name>S5STR5_9CORY</name>
<keyword evidence="4" id="KW-1185">Reference proteome</keyword>
<dbReference type="HOGENOM" id="CLU_408088_0_0_11"/>
<dbReference type="PATRIC" id="fig|1224163.3.peg.963"/>
<dbReference type="SMART" id="SM00327">
    <property type="entry name" value="VWA"/>
    <property type="match status" value="1"/>
</dbReference>
<dbReference type="KEGG" id="cmd:B841_04810"/>
<dbReference type="InterPro" id="IPR036465">
    <property type="entry name" value="vWFA_dom_sf"/>
</dbReference>
<dbReference type="RefSeq" id="WP_020934370.1">
    <property type="nucleotide sequence ID" value="NC_021915.1"/>
</dbReference>
<dbReference type="InterPro" id="IPR002035">
    <property type="entry name" value="VWF_A"/>
</dbReference>
<organism evidence="3 4">
    <name type="scientific">Corynebacterium maris DSM 45190</name>
    <dbReference type="NCBI Taxonomy" id="1224163"/>
    <lineage>
        <taxon>Bacteria</taxon>
        <taxon>Bacillati</taxon>
        <taxon>Actinomycetota</taxon>
        <taxon>Actinomycetes</taxon>
        <taxon>Mycobacteriales</taxon>
        <taxon>Corynebacteriaceae</taxon>
        <taxon>Corynebacterium</taxon>
    </lineage>
</organism>
<dbReference type="AlphaFoldDB" id="S5STR5"/>
<evidence type="ECO:0000256" key="1">
    <source>
        <dbReference type="SAM" id="MobiDB-lite"/>
    </source>
</evidence>
<dbReference type="CDD" id="cd00198">
    <property type="entry name" value="vWFA"/>
    <property type="match status" value="1"/>
</dbReference>
<dbReference type="OrthoDB" id="9766126at2"/>
<feature type="region of interest" description="Disordered" evidence="1">
    <location>
        <begin position="1"/>
        <end position="30"/>
    </location>
</feature>
<reference evidence="3 4" key="1">
    <citation type="submission" date="2012-11" db="EMBL/GenBank/DDBJ databases">
        <title>The complete genome sequence of Corynebacterium maris Coryn-1 (=DSM 45190).</title>
        <authorList>
            <person name="Schaffert L."/>
            <person name="Albersmeier A."/>
            <person name="Kalinowski J."/>
            <person name="Ruckert C."/>
        </authorList>
    </citation>
    <scope>NUCLEOTIDE SEQUENCE [LARGE SCALE GENOMIC DNA]</scope>
    <source>
        <strain evidence="4">Coryn-1</strain>
    </source>
</reference>
<protein>
    <submittedName>
        <fullName evidence="3">von Willebrand factor type A</fullName>
    </submittedName>
</protein>
<sequence length="671" mass="74025">MSTSHTSPGHGRRSRYGRYTGGPDPLAPPADLTEALDAVAEEVMAGYSPERALQEFLRRGGRGREGYDDLARRLAEKRRELLQQHNLGGTLQDVQKLLDDAVLAERGQLARDVMMDDTDRTFREMQLDNLPASTAAAVNELSSYDWQSTDAREKFEQIKDMLGREFLDQRFAGMKQALEGATDEDRAAVKEMLSDLNDLLAKHRAGEDTDQAFQDFMSKHGEQFPENPENVDELIDTLAQRSAAAQRMLNSMSEEQRQELMELSAQAFGSQDLMDQLGALDDNLRDLRPDLDWSGSAEFSGEQGLGLGDGTGAIQDLAELDALSEQLSQGYDGARSTDIDLDALGRQLGEDATVSARTLAELERAMRDSGLLRHGADGSLRLSPQAMRRLGQSLLNDAAQNLSARTGSRDTRLSGASDEQTGASRPWEFGDTAPWDVTRTVTNALQRSAAEGQSPTGRVRIEVGDVEVVDTEARTQSAVALLVDTSFSMAAEGRWVPMKRTALALHHLVSTKFRGDELALITFGRMAMNMDVDELTALPPVQEQGTNLHHGLLLAERFFARHPSMDATLLIVTDGEPTAHLEEWGEAWFNWPTHPETLRKTVIQLDRVTRRGAKVTFFRLGEDPGLAQFLEQLADRAGGRVTAPDLDDLGAAVVGEYLRFRESGWDEVDWG</sequence>
<evidence type="ECO:0000313" key="3">
    <source>
        <dbReference type="EMBL" id="AGS34437.1"/>
    </source>
</evidence>
<dbReference type="eggNOG" id="COG4867">
    <property type="taxonomic scope" value="Bacteria"/>
</dbReference>
<evidence type="ECO:0000313" key="4">
    <source>
        <dbReference type="Proteomes" id="UP000015388"/>
    </source>
</evidence>
<dbReference type="Proteomes" id="UP000015388">
    <property type="component" value="Chromosome"/>
</dbReference>
<feature type="domain" description="VWFA" evidence="2">
    <location>
        <begin position="476"/>
        <end position="658"/>
    </location>
</feature>
<dbReference type="STRING" id="1224163.B841_04810"/>